<accession>A0ACB8FT98</accession>
<name>A0ACB8FT98_9SAUR</name>
<comment type="caution">
    <text evidence="1">The sequence shown here is derived from an EMBL/GenBank/DDBJ whole genome shotgun (WGS) entry which is preliminary data.</text>
</comment>
<proteinExistence type="predicted"/>
<organism evidence="1 2">
    <name type="scientific">Sphaerodactylus townsendi</name>
    <dbReference type="NCBI Taxonomy" id="933632"/>
    <lineage>
        <taxon>Eukaryota</taxon>
        <taxon>Metazoa</taxon>
        <taxon>Chordata</taxon>
        <taxon>Craniata</taxon>
        <taxon>Vertebrata</taxon>
        <taxon>Euteleostomi</taxon>
        <taxon>Lepidosauria</taxon>
        <taxon>Squamata</taxon>
        <taxon>Bifurcata</taxon>
        <taxon>Gekkota</taxon>
        <taxon>Sphaerodactylidae</taxon>
        <taxon>Sphaerodactylus</taxon>
    </lineage>
</organism>
<reference evidence="1" key="1">
    <citation type="submission" date="2021-08" db="EMBL/GenBank/DDBJ databases">
        <title>The first chromosome-level gecko genome reveals the dynamic sex chromosomes of Neotropical dwarf geckos (Sphaerodactylidae: Sphaerodactylus).</title>
        <authorList>
            <person name="Pinto B.J."/>
            <person name="Keating S.E."/>
            <person name="Gamble T."/>
        </authorList>
    </citation>
    <scope>NUCLEOTIDE SEQUENCE</scope>
    <source>
        <strain evidence="1">TG3544</strain>
    </source>
</reference>
<protein>
    <submittedName>
        <fullName evidence="1">Uncharacterized protein</fullName>
    </submittedName>
</protein>
<sequence length="68" mass="6811">MASSPPCGAPPAGPETPPPPPCAPPAAPPSPGISFQLQIGLTREFVLLAAASDLAHVKQLACSIVDQK</sequence>
<keyword evidence="2" id="KW-1185">Reference proteome</keyword>
<evidence type="ECO:0000313" key="2">
    <source>
        <dbReference type="Proteomes" id="UP000827872"/>
    </source>
</evidence>
<dbReference type="EMBL" id="CM037619">
    <property type="protein sequence ID" value="KAH8008492.1"/>
    <property type="molecule type" value="Genomic_DNA"/>
</dbReference>
<evidence type="ECO:0000313" key="1">
    <source>
        <dbReference type="EMBL" id="KAH8008492.1"/>
    </source>
</evidence>
<dbReference type="Proteomes" id="UP000827872">
    <property type="component" value="Linkage Group LG06"/>
</dbReference>
<gene>
    <name evidence="1" type="ORF">K3G42_029781</name>
</gene>